<dbReference type="Gene3D" id="1.20.1290.10">
    <property type="entry name" value="AhpD-like"/>
    <property type="match status" value="1"/>
</dbReference>
<dbReference type="AlphaFoldDB" id="A0A919C6V0"/>
<dbReference type="PANTHER" id="PTHR34846:SF7">
    <property type="entry name" value="BLL7811 PROTEIN"/>
    <property type="match status" value="1"/>
</dbReference>
<gene>
    <name evidence="2" type="ORF">GCM10010334_02000</name>
</gene>
<evidence type="ECO:0000313" key="3">
    <source>
        <dbReference type="Proteomes" id="UP000638353"/>
    </source>
</evidence>
<name>A0A919C6V0_9ACTN</name>
<dbReference type="NCBIfam" id="TIGR00778">
    <property type="entry name" value="ahpD_dom"/>
    <property type="match status" value="1"/>
</dbReference>
<dbReference type="GO" id="GO:0051920">
    <property type="term" value="F:peroxiredoxin activity"/>
    <property type="evidence" value="ECO:0007669"/>
    <property type="project" value="InterPro"/>
</dbReference>
<dbReference type="PANTHER" id="PTHR34846">
    <property type="entry name" value="4-CARBOXYMUCONOLACTONE DECARBOXYLASE FAMILY PROTEIN (AFU_ORTHOLOGUE AFUA_6G11590)"/>
    <property type="match status" value="1"/>
</dbReference>
<dbReference type="RefSeq" id="WP_189820735.1">
    <property type="nucleotide sequence ID" value="NZ_BMVC01000001.1"/>
</dbReference>
<organism evidence="2 3">
    <name type="scientific">Streptomyces finlayi</name>
    <dbReference type="NCBI Taxonomy" id="67296"/>
    <lineage>
        <taxon>Bacteria</taxon>
        <taxon>Bacillati</taxon>
        <taxon>Actinomycetota</taxon>
        <taxon>Actinomycetes</taxon>
        <taxon>Kitasatosporales</taxon>
        <taxon>Streptomycetaceae</taxon>
        <taxon>Streptomyces</taxon>
    </lineage>
</organism>
<dbReference type="SUPFAM" id="SSF69118">
    <property type="entry name" value="AhpD-like"/>
    <property type="match status" value="1"/>
</dbReference>
<dbReference type="InterPro" id="IPR004675">
    <property type="entry name" value="AhpD_core"/>
</dbReference>
<reference evidence="2" key="2">
    <citation type="submission" date="2020-09" db="EMBL/GenBank/DDBJ databases">
        <authorList>
            <person name="Sun Q."/>
            <person name="Ohkuma M."/>
        </authorList>
    </citation>
    <scope>NUCLEOTIDE SEQUENCE</scope>
    <source>
        <strain evidence="2">JCM 4637</strain>
    </source>
</reference>
<proteinExistence type="predicted"/>
<dbReference type="InterPro" id="IPR003779">
    <property type="entry name" value="CMD-like"/>
</dbReference>
<accession>A0A919C6V0</accession>
<dbReference type="Pfam" id="PF02627">
    <property type="entry name" value="CMD"/>
    <property type="match status" value="1"/>
</dbReference>
<dbReference type="EMBL" id="BMVC01000001">
    <property type="protein sequence ID" value="GHC77483.1"/>
    <property type="molecule type" value="Genomic_DNA"/>
</dbReference>
<evidence type="ECO:0000259" key="1">
    <source>
        <dbReference type="Pfam" id="PF02627"/>
    </source>
</evidence>
<dbReference type="InterPro" id="IPR029032">
    <property type="entry name" value="AhpD-like"/>
</dbReference>
<reference evidence="2" key="1">
    <citation type="journal article" date="2014" name="Int. J. Syst. Evol. Microbiol.">
        <title>Complete genome sequence of Corynebacterium casei LMG S-19264T (=DSM 44701T), isolated from a smear-ripened cheese.</title>
        <authorList>
            <consortium name="US DOE Joint Genome Institute (JGI-PGF)"/>
            <person name="Walter F."/>
            <person name="Albersmeier A."/>
            <person name="Kalinowski J."/>
            <person name="Ruckert C."/>
        </authorList>
    </citation>
    <scope>NUCLEOTIDE SEQUENCE</scope>
    <source>
        <strain evidence="2">JCM 4637</strain>
    </source>
</reference>
<evidence type="ECO:0000313" key="2">
    <source>
        <dbReference type="EMBL" id="GHC77483.1"/>
    </source>
</evidence>
<protein>
    <submittedName>
        <fullName evidence="2">Alkyl hydroperoxide reductase AhpD</fullName>
    </submittedName>
</protein>
<dbReference type="Proteomes" id="UP000638353">
    <property type="component" value="Unassembled WGS sequence"/>
</dbReference>
<sequence length="151" mass="16279">MEARIANPATILPDALPAILSVAKAARKGGVPESTLELIHLRISQINGCSVCVVGGAASARKAGESDERIDSVSVWREAPYFTDAERAALDLAESATRLADRPNPVTDEVWEEAAKHYDEKQLAAITLWIGVSNLFNRLNATTRQIAGAKW</sequence>
<comment type="caution">
    <text evidence="2">The sequence shown here is derived from an EMBL/GenBank/DDBJ whole genome shotgun (WGS) entry which is preliminary data.</text>
</comment>
<feature type="domain" description="Carboxymuconolactone decarboxylase-like" evidence="1">
    <location>
        <begin position="13"/>
        <end position="94"/>
    </location>
</feature>